<sequence length="89" mass="10103">MGKIDWDELAKKARENTNAKFREEISTLLRLNDNDIKSIISKSEIDNEHFLEIIKIVKDRSLANNKKAEAIQGIDNGLRAVIGIVDKII</sequence>
<reference evidence="1 2" key="1">
    <citation type="submission" date="2016-12" db="EMBL/GenBank/DDBJ databases">
        <title>Trade-off between light-utilization and light-protection in marine flavobacteria.</title>
        <authorList>
            <person name="Kumagai Y."/>
            <person name="Yoshizawa S."/>
            <person name="Kogure K."/>
            <person name="Iwasaki W."/>
        </authorList>
    </citation>
    <scope>NUCLEOTIDE SEQUENCE [LARGE SCALE GENOMIC DNA]</scope>
    <source>
        <strain evidence="1 2">ATCC 43844</strain>
    </source>
</reference>
<evidence type="ECO:0000313" key="2">
    <source>
        <dbReference type="Proteomes" id="UP000239068"/>
    </source>
</evidence>
<proteinExistence type="predicted"/>
<dbReference type="OrthoDB" id="1189564at2"/>
<protein>
    <submittedName>
        <fullName evidence="1">Uncharacterized protein</fullName>
    </submittedName>
</protein>
<accession>A0A2S7WFX5</accession>
<dbReference type="RefSeq" id="WP_105021825.1">
    <property type="nucleotide sequence ID" value="NZ_MSCM01000002.1"/>
</dbReference>
<comment type="caution">
    <text evidence="1">The sequence shown here is derived from an EMBL/GenBank/DDBJ whole genome shotgun (WGS) entry which is preliminary data.</text>
</comment>
<dbReference type="EMBL" id="MSCM01000002">
    <property type="protein sequence ID" value="PQJ76515.1"/>
    <property type="molecule type" value="Genomic_DNA"/>
</dbReference>
<name>A0A2S7WFX5_9FLAO</name>
<organism evidence="1 2">
    <name type="scientific">Polaribacter glomeratus</name>
    <dbReference type="NCBI Taxonomy" id="102"/>
    <lineage>
        <taxon>Bacteria</taxon>
        <taxon>Pseudomonadati</taxon>
        <taxon>Bacteroidota</taxon>
        <taxon>Flavobacteriia</taxon>
        <taxon>Flavobacteriales</taxon>
        <taxon>Flavobacteriaceae</taxon>
    </lineage>
</organism>
<dbReference type="AlphaFoldDB" id="A0A2S7WFX5"/>
<dbReference type="Proteomes" id="UP000239068">
    <property type="component" value="Unassembled WGS sequence"/>
</dbReference>
<gene>
    <name evidence="1" type="ORF">BTO16_11460</name>
</gene>
<keyword evidence="2" id="KW-1185">Reference proteome</keyword>
<evidence type="ECO:0000313" key="1">
    <source>
        <dbReference type="EMBL" id="PQJ76515.1"/>
    </source>
</evidence>